<sequence length="65" mass="6954">MGNQLFQKAREAVSLAKQATTGASTLDAGNAVQVAKNALSSAYANSTDAEKEQLRMLQQELDQIQ</sequence>
<evidence type="ECO:0000313" key="2">
    <source>
        <dbReference type="Proteomes" id="UP001597214"/>
    </source>
</evidence>
<keyword evidence="2" id="KW-1185">Reference proteome</keyword>
<dbReference type="RefSeq" id="WP_377926384.1">
    <property type="nucleotide sequence ID" value="NZ_JBHUEM010000003.1"/>
</dbReference>
<accession>A0ABW4LMS4</accession>
<evidence type="ECO:0000313" key="1">
    <source>
        <dbReference type="EMBL" id="MFD1735283.1"/>
    </source>
</evidence>
<dbReference type="InterPro" id="IPR024217">
    <property type="entry name" value="DUF3813"/>
</dbReference>
<protein>
    <submittedName>
        <fullName evidence="1">DUF3813 domain-containing protein</fullName>
    </submittedName>
</protein>
<gene>
    <name evidence="1" type="ORF">ACFSCX_01775</name>
</gene>
<dbReference type="EMBL" id="JBHUEM010000003">
    <property type="protein sequence ID" value="MFD1735283.1"/>
    <property type="molecule type" value="Genomic_DNA"/>
</dbReference>
<dbReference type="Proteomes" id="UP001597214">
    <property type="component" value="Unassembled WGS sequence"/>
</dbReference>
<reference evidence="2" key="1">
    <citation type="journal article" date="2019" name="Int. J. Syst. Evol. Microbiol.">
        <title>The Global Catalogue of Microorganisms (GCM) 10K type strain sequencing project: providing services to taxonomists for standard genome sequencing and annotation.</title>
        <authorList>
            <consortium name="The Broad Institute Genomics Platform"/>
            <consortium name="The Broad Institute Genome Sequencing Center for Infectious Disease"/>
            <person name="Wu L."/>
            <person name="Ma J."/>
        </authorList>
    </citation>
    <scope>NUCLEOTIDE SEQUENCE [LARGE SCALE GENOMIC DNA]</scope>
    <source>
        <strain evidence="2">CCUG 49339</strain>
    </source>
</reference>
<dbReference type="Pfam" id="PF12758">
    <property type="entry name" value="DUF3813"/>
    <property type="match status" value="1"/>
</dbReference>
<proteinExistence type="predicted"/>
<name>A0ABW4LMS4_9BACI</name>
<organism evidence="1 2">
    <name type="scientific">Bacillus salitolerans</name>
    <dbReference type="NCBI Taxonomy" id="1437434"/>
    <lineage>
        <taxon>Bacteria</taxon>
        <taxon>Bacillati</taxon>
        <taxon>Bacillota</taxon>
        <taxon>Bacilli</taxon>
        <taxon>Bacillales</taxon>
        <taxon>Bacillaceae</taxon>
        <taxon>Bacillus</taxon>
    </lineage>
</organism>
<comment type="caution">
    <text evidence="1">The sequence shown here is derived from an EMBL/GenBank/DDBJ whole genome shotgun (WGS) entry which is preliminary data.</text>
</comment>